<proteinExistence type="predicted"/>
<evidence type="ECO:0000313" key="2">
    <source>
        <dbReference type="Proteomes" id="UP001199644"/>
    </source>
</evidence>
<gene>
    <name evidence="1" type="ORF">LZC39_04875</name>
</gene>
<sequence length="58" mass="6891">MTKTQAFVDGFVGKPIKNECFNLWDLNAIIREKQAKLYKENIEFREKQIEKITKTKNT</sequence>
<dbReference type="AlphaFoldDB" id="A0AAW5EBT1"/>
<reference evidence="1" key="1">
    <citation type="submission" date="2021-12" db="EMBL/GenBank/DDBJ databases">
        <title>Prevalence of phenicol resistance gene fexA in Campylobacter isolated from poultry supply chain.</title>
        <authorList>
            <person name="Tang B."/>
            <person name="Zheng X."/>
            <person name="Lin J."/>
            <person name="Lin R."/>
            <person name="Yang H."/>
            <person name="Shen Z."/>
            <person name="Xia F."/>
        </authorList>
    </citation>
    <scope>NUCLEOTIDE SEQUENCE</scope>
    <source>
        <strain evidence="1">CJHN2011004</strain>
    </source>
</reference>
<dbReference type="Proteomes" id="UP001199644">
    <property type="component" value="Unassembled WGS sequence"/>
</dbReference>
<dbReference type="RefSeq" id="WP_002846376.1">
    <property type="nucleotide sequence ID" value="NZ_AP028359.1"/>
</dbReference>
<evidence type="ECO:0000313" key="1">
    <source>
        <dbReference type="EMBL" id="MCH3851447.1"/>
    </source>
</evidence>
<dbReference type="EMBL" id="JAJUOL010000006">
    <property type="protein sequence ID" value="MCH3851447.1"/>
    <property type="molecule type" value="Genomic_DNA"/>
</dbReference>
<protein>
    <submittedName>
        <fullName evidence="1">Uncharacterized protein</fullName>
    </submittedName>
</protein>
<name>A0AAW5EBT1_CAMJU</name>
<comment type="caution">
    <text evidence="1">The sequence shown here is derived from an EMBL/GenBank/DDBJ whole genome shotgun (WGS) entry which is preliminary data.</text>
</comment>
<organism evidence="1 2">
    <name type="scientific">Campylobacter jejuni</name>
    <dbReference type="NCBI Taxonomy" id="197"/>
    <lineage>
        <taxon>Bacteria</taxon>
        <taxon>Pseudomonadati</taxon>
        <taxon>Campylobacterota</taxon>
        <taxon>Epsilonproteobacteria</taxon>
        <taxon>Campylobacterales</taxon>
        <taxon>Campylobacteraceae</taxon>
        <taxon>Campylobacter</taxon>
    </lineage>
</organism>
<accession>A0AAW5EBT1</accession>